<dbReference type="InterPro" id="IPR035892">
    <property type="entry name" value="C2_domain_sf"/>
</dbReference>
<organism evidence="4 5">
    <name type="scientific">Riccia sorocarpa</name>
    <dbReference type="NCBI Taxonomy" id="122646"/>
    <lineage>
        <taxon>Eukaryota</taxon>
        <taxon>Viridiplantae</taxon>
        <taxon>Streptophyta</taxon>
        <taxon>Embryophyta</taxon>
        <taxon>Marchantiophyta</taxon>
        <taxon>Marchantiopsida</taxon>
        <taxon>Marchantiidae</taxon>
        <taxon>Marchantiales</taxon>
        <taxon>Ricciaceae</taxon>
        <taxon>Riccia</taxon>
    </lineage>
</organism>
<dbReference type="Proteomes" id="UP001633002">
    <property type="component" value="Unassembled WGS sequence"/>
</dbReference>
<keyword evidence="1" id="KW-0175">Coiled coil</keyword>
<dbReference type="PANTHER" id="PTHR36810:SF1">
    <property type="entry name" value="OS05G0232200 PROTEIN"/>
    <property type="match status" value="1"/>
</dbReference>
<gene>
    <name evidence="4" type="ORF">R1sor_023325</name>
</gene>
<feature type="compositionally biased region" description="Polar residues" evidence="2">
    <location>
        <begin position="324"/>
        <end position="342"/>
    </location>
</feature>
<feature type="coiled-coil region" evidence="1">
    <location>
        <begin position="798"/>
        <end position="825"/>
    </location>
</feature>
<name>A0ABD3GPJ8_9MARC</name>
<proteinExistence type="predicted"/>
<dbReference type="PROSITE" id="PS51782">
    <property type="entry name" value="LYSM"/>
    <property type="match status" value="1"/>
</dbReference>
<accession>A0ABD3GPJ8</accession>
<dbReference type="CDD" id="cd00118">
    <property type="entry name" value="LysM"/>
    <property type="match status" value="1"/>
</dbReference>
<evidence type="ECO:0000259" key="3">
    <source>
        <dbReference type="PROSITE" id="PS51782"/>
    </source>
</evidence>
<dbReference type="InterPro" id="IPR018392">
    <property type="entry name" value="LysM"/>
</dbReference>
<reference evidence="4 5" key="1">
    <citation type="submission" date="2024-09" db="EMBL/GenBank/DDBJ databases">
        <title>Chromosome-scale assembly of Riccia sorocarpa.</title>
        <authorList>
            <person name="Paukszto L."/>
        </authorList>
    </citation>
    <scope>NUCLEOTIDE SEQUENCE [LARGE SCALE GENOMIC DNA]</scope>
    <source>
        <strain evidence="4">LP-2024</strain>
        <tissue evidence="4">Aerial parts of the thallus</tissue>
    </source>
</reference>
<protein>
    <recommendedName>
        <fullName evidence="3">LysM domain-containing protein</fullName>
    </recommendedName>
</protein>
<feature type="region of interest" description="Disordered" evidence="2">
    <location>
        <begin position="292"/>
        <end position="345"/>
    </location>
</feature>
<feature type="domain" description="LysM" evidence="3">
    <location>
        <begin position="1242"/>
        <end position="1288"/>
    </location>
</feature>
<keyword evidence="5" id="KW-1185">Reference proteome</keyword>
<comment type="caution">
    <text evidence="4">The sequence shown here is derived from an EMBL/GenBank/DDBJ whole genome shotgun (WGS) entry which is preliminary data.</text>
</comment>
<sequence>MPGTIHVTVLEAVDLPAELKESPELLAVKVSLGSKEFTTRYRRFDTKSTRSWDSDFAFPVLNLKDKLGLALCDPEGKILTKCEIEVPSILQQGYREQYVELSAGGRLHVKLSFVLTDAERKKVNEMRAAAQSKKEKEQKDNMMVRRSNKLTKSIERAYDFKRKEDYCTDNGLRTIAENKEEHAGKPLDDWEVFSREKEKEVSPPACLFALPQPPLSPALKPSSPVDTGKGVVEVSADRERCSKNKYISPCSLVEGVLCHSSLNQDNIMEGTVRTLSSDPSTPDVSVISPVTEKELEADSKPPVDSTKGPPSVLSETNGQKENRPSPLTSVDGTCNMGSQDNTVPCPVPEMEECMESRLLDARQEVKKVIGNQGFSKSREENPFFPRRTTINNLVEADSPISDTASQSVQKEKQVAVVNVAPVKEIVSKLQGSSNFGQGVVPAVKTSTVKGRDVVRQVPRVKEVDRTSSRPSPQVIETPFVVQKSIGEQIETASSTLEIDSSTVGTLQVGDGSTESRAPGVEVKSVLLSSDVPTSKLRVPVVRNDGNQYSSTNGGEGACEIEEEIKPVLSSSNVRSPRAGLYHAKARQTGDSRILEPASISQEANGLTIPKAHLSSFEIDSPRLEQTLAKMEKSPGLLARLLSDDCTGTEEEVKAQLKSTTSAPIDGWVCVERPPMTWEDALRVAERELEVATAAEQATSAAFCLPSPGNVSTYHVAGPPSPLARVGASTSPAQFSLPSAEDIFAPLPGTPPKASRTKAGITAGFVKSHTERYESVLNQASGNVGNTLFPTKSSSPSEVERLSSGRRSAEEELLRWEERLRNWGQAAELKVIQEESAHMNRGRERQLSWDIDDFEDSIRKDFEARLQSPRSDSETTSSRLAVPAAEVMWDPEDTSRSKLLSSDADASTTHEGSAYLFDDFQVEDEESLMQEVSKPEGINDTQMKNVVLCEERRLKNPIIATDFYKNETIDTPKNHMVLPEERALENMIQIAEPKSMDDKQICTSMNDVVFPEEGAVEEVLCITRPKSMHGGKAADVEKIIASIEKVLEVIPLHLVPKKDSILELEKESSLSIFDPKLSSEARELAKTKSPSKLNAVNILIPRAISVNQLSFSEGSLGALKCWEKFNAEAKDYSLVSRFSPVDLQRINKPEALLAKAAVQDLSRAKADLIIDSLCKSLESAPEFLSPREQTPENSMDHEESKPCDEEKHKNALIGGALKQVLGGAVLVAGVFVLWPKNAGNTERYHIVKSGETLSNILPEQTIDPASKFCKLNPQVCERKTVYPGQRLRLG</sequence>
<dbReference type="PANTHER" id="PTHR36810">
    <property type="entry name" value="BNACNNG47150D PROTEIN"/>
    <property type="match status" value="1"/>
</dbReference>
<evidence type="ECO:0000313" key="4">
    <source>
        <dbReference type="EMBL" id="KAL3680369.1"/>
    </source>
</evidence>
<feature type="compositionally biased region" description="Basic and acidic residues" evidence="2">
    <location>
        <begin position="292"/>
        <end position="301"/>
    </location>
</feature>
<dbReference type="EMBL" id="JBJQOH010000007">
    <property type="protein sequence ID" value="KAL3680369.1"/>
    <property type="molecule type" value="Genomic_DNA"/>
</dbReference>
<dbReference type="SUPFAM" id="SSF49562">
    <property type="entry name" value="C2 domain (Calcium/lipid-binding domain, CaLB)"/>
    <property type="match status" value="1"/>
</dbReference>
<evidence type="ECO:0000313" key="5">
    <source>
        <dbReference type="Proteomes" id="UP001633002"/>
    </source>
</evidence>
<dbReference type="Gene3D" id="2.60.40.150">
    <property type="entry name" value="C2 domain"/>
    <property type="match status" value="1"/>
</dbReference>
<evidence type="ECO:0000256" key="1">
    <source>
        <dbReference type="SAM" id="Coils"/>
    </source>
</evidence>
<evidence type="ECO:0000256" key="2">
    <source>
        <dbReference type="SAM" id="MobiDB-lite"/>
    </source>
</evidence>
<feature type="region of interest" description="Disordered" evidence="2">
    <location>
        <begin position="1181"/>
        <end position="1201"/>
    </location>
</feature>